<accession>A0A6J6LMP2</accession>
<gene>
    <name evidence="8" type="ORF">UFOPK2275_00666</name>
</gene>
<dbReference type="NCBIfam" id="TIGR01494">
    <property type="entry name" value="ATPase_P-type"/>
    <property type="match status" value="1"/>
</dbReference>
<feature type="transmembrane region" description="Helical" evidence="6">
    <location>
        <begin position="56"/>
        <end position="82"/>
    </location>
</feature>
<name>A0A6J6LMP2_9ZZZZ</name>
<keyword evidence="3 6" id="KW-0812">Transmembrane</keyword>
<proteinExistence type="inferred from homology"/>
<evidence type="ECO:0000256" key="3">
    <source>
        <dbReference type="ARBA" id="ARBA00022692"/>
    </source>
</evidence>
<dbReference type="Gene3D" id="2.70.150.10">
    <property type="entry name" value="Calcium-transporting ATPase, cytoplasmic transduction domain A"/>
    <property type="match status" value="1"/>
</dbReference>
<dbReference type="SUPFAM" id="SSF81653">
    <property type="entry name" value="Calcium ATPase, transduction domain A"/>
    <property type="match status" value="1"/>
</dbReference>
<comment type="subcellular location">
    <subcellularLocation>
        <location evidence="1">Membrane</location>
    </subcellularLocation>
</comment>
<dbReference type="InterPro" id="IPR051014">
    <property type="entry name" value="Cation_Transport_ATPase_IB"/>
</dbReference>
<feature type="transmembrane region" description="Helical" evidence="6">
    <location>
        <begin position="246"/>
        <end position="267"/>
    </location>
</feature>
<dbReference type="Pfam" id="PF00122">
    <property type="entry name" value="E1-E2_ATPase"/>
    <property type="match status" value="1"/>
</dbReference>
<dbReference type="NCBIfam" id="TIGR01512">
    <property type="entry name" value="ATPase-IB2_Cd"/>
    <property type="match status" value="1"/>
</dbReference>
<evidence type="ECO:0000259" key="7">
    <source>
        <dbReference type="Pfam" id="PF00122"/>
    </source>
</evidence>
<dbReference type="InterPro" id="IPR023214">
    <property type="entry name" value="HAD_sf"/>
</dbReference>
<dbReference type="PANTHER" id="PTHR48085:SF5">
    <property type="entry name" value="CADMIUM_ZINC-TRANSPORTING ATPASE HMA4-RELATED"/>
    <property type="match status" value="1"/>
</dbReference>
<dbReference type="GO" id="GO:0016887">
    <property type="term" value="F:ATP hydrolysis activity"/>
    <property type="evidence" value="ECO:0007669"/>
    <property type="project" value="InterPro"/>
</dbReference>
<dbReference type="GO" id="GO:0016020">
    <property type="term" value="C:membrane"/>
    <property type="evidence" value="ECO:0007669"/>
    <property type="project" value="UniProtKB-SubCell"/>
</dbReference>
<reference evidence="8" key="1">
    <citation type="submission" date="2020-05" db="EMBL/GenBank/DDBJ databases">
        <authorList>
            <person name="Chiriac C."/>
            <person name="Salcher M."/>
            <person name="Ghai R."/>
            <person name="Kavagutti S V."/>
        </authorList>
    </citation>
    <scope>NUCLEOTIDE SEQUENCE</scope>
</reference>
<dbReference type="NCBIfam" id="TIGR01525">
    <property type="entry name" value="ATPase-IB_hvy"/>
    <property type="match status" value="1"/>
</dbReference>
<dbReference type="Gene3D" id="3.40.50.1000">
    <property type="entry name" value="HAD superfamily/HAD-like"/>
    <property type="match status" value="1"/>
</dbReference>
<feature type="transmembrane region" description="Helical" evidence="6">
    <location>
        <begin position="221"/>
        <end position="240"/>
    </location>
</feature>
<keyword evidence="5 6" id="KW-0472">Membrane</keyword>
<dbReference type="Gene3D" id="3.40.1110.10">
    <property type="entry name" value="Calcium-transporting ATPase, cytoplasmic domain N"/>
    <property type="match status" value="1"/>
</dbReference>
<dbReference type="EMBL" id="CAEZWQ010000066">
    <property type="protein sequence ID" value="CAB4663051.1"/>
    <property type="molecule type" value="Genomic_DNA"/>
</dbReference>
<feature type="transmembrane region" description="Helical" evidence="6">
    <location>
        <begin position="6"/>
        <end position="22"/>
    </location>
</feature>
<dbReference type="GO" id="GO:0019829">
    <property type="term" value="F:ATPase-coupled monoatomic cation transmembrane transporter activity"/>
    <property type="evidence" value="ECO:0007669"/>
    <property type="project" value="InterPro"/>
</dbReference>
<keyword evidence="4 6" id="KW-1133">Transmembrane helix</keyword>
<feature type="transmembrane region" description="Helical" evidence="6">
    <location>
        <begin position="27"/>
        <end position="44"/>
    </location>
</feature>
<organism evidence="8">
    <name type="scientific">freshwater metagenome</name>
    <dbReference type="NCBI Taxonomy" id="449393"/>
    <lineage>
        <taxon>unclassified sequences</taxon>
        <taxon>metagenomes</taxon>
        <taxon>ecological metagenomes</taxon>
    </lineage>
</organism>
<dbReference type="SUPFAM" id="SSF81665">
    <property type="entry name" value="Calcium ATPase, transmembrane domain M"/>
    <property type="match status" value="1"/>
</dbReference>
<dbReference type="InterPro" id="IPR023299">
    <property type="entry name" value="ATPase_P-typ_cyto_dom_N"/>
</dbReference>
<dbReference type="InterPro" id="IPR059000">
    <property type="entry name" value="ATPase_P-type_domA"/>
</dbReference>
<evidence type="ECO:0000256" key="6">
    <source>
        <dbReference type="SAM" id="Phobius"/>
    </source>
</evidence>
<dbReference type="Pfam" id="PF00702">
    <property type="entry name" value="Hydrolase"/>
    <property type="match status" value="1"/>
</dbReference>
<evidence type="ECO:0000256" key="1">
    <source>
        <dbReference type="ARBA" id="ARBA00004370"/>
    </source>
</evidence>
<dbReference type="InterPro" id="IPR036412">
    <property type="entry name" value="HAD-like_sf"/>
</dbReference>
<evidence type="ECO:0000313" key="8">
    <source>
        <dbReference type="EMBL" id="CAB4663051.1"/>
    </source>
</evidence>
<dbReference type="PANTHER" id="PTHR48085">
    <property type="entry name" value="CADMIUM/ZINC-TRANSPORTING ATPASE HMA2-RELATED"/>
    <property type="match status" value="1"/>
</dbReference>
<dbReference type="InterPro" id="IPR027256">
    <property type="entry name" value="P-typ_ATPase_IB"/>
</dbReference>
<dbReference type="PRINTS" id="PR00119">
    <property type="entry name" value="CATATPASE"/>
</dbReference>
<dbReference type="InterPro" id="IPR023298">
    <property type="entry name" value="ATPase_P-typ_TM_dom_sf"/>
</dbReference>
<sequence>MSSRYFNRGLLLTTLIALALGFFREEFWALGALLGLFPALWWVVNDIRNKLIGSDFLAVLSLLATLLTHEYFAGAVISLMLASGRVLENWAEGQAERQLKSLLARIPQRSRRFSPSGVLEDIEVREIGVQDRLLVRAGEITPVDGELLISATLDESALTGEAIPMTRHKGEIILSGVVNAGDAFEYLATNTAEESTYAGIIKLVQSAQARTSPGVRIASQWALAFLPIALITAALAWALTGDVSRAVAVLVAATPCPLILAVPIAVVSGLSKAAKHGAVIKGGAILEALARAEVVLLDKTGTVTHGGPLIDEIVVSSDSNKDEVLQLAASVDQYSQNIVARGLVISAKELNLELLEVTGVKEVPGHHISGVINGHEITVGQLTQTAPDWLALTHPLVVAVTRDGFLIGAIGLSDPLRPESKAVIAHLRKVGVKRIALVTGDKDSTAQEVAASVGITEIYSHVSAQDKLDITQNLMSTSKGTVIVVGDGINDAPALAMAHVGVAMGARGATAASEAADLVIVEDSIVHLVEAIEIAQVSRRKAIQAAAIGMSLSFLVMLAGAAGLSTASEGALAQEFIDVVAILWALSALSDK</sequence>
<dbReference type="InterPro" id="IPR018303">
    <property type="entry name" value="ATPase_P-typ_P_site"/>
</dbReference>
<evidence type="ECO:0000256" key="5">
    <source>
        <dbReference type="ARBA" id="ARBA00023136"/>
    </source>
</evidence>
<dbReference type="PROSITE" id="PS00154">
    <property type="entry name" value="ATPASE_E1_E2"/>
    <property type="match status" value="1"/>
</dbReference>
<dbReference type="SUPFAM" id="SSF56784">
    <property type="entry name" value="HAD-like"/>
    <property type="match status" value="1"/>
</dbReference>
<dbReference type="InterPro" id="IPR001757">
    <property type="entry name" value="P_typ_ATPase"/>
</dbReference>
<protein>
    <submittedName>
        <fullName evidence="8">Unannotated protein</fullName>
    </submittedName>
</protein>
<dbReference type="GO" id="GO:0005524">
    <property type="term" value="F:ATP binding"/>
    <property type="evidence" value="ECO:0007669"/>
    <property type="project" value="InterPro"/>
</dbReference>
<dbReference type="AlphaFoldDB" id="A0A6J6LMP2"/>
<comment type="similarity">
    <text evidence="2">Belongs to the cation transport ATPase (P-type) (TC 3.A.3) family. Type IB subfamily.</text>
</comment>
<dbReference type="InterPro" id="IPR008250">
    <property type="entry name" value="ATPase_P-typ_transduc_dom_A_sf"/>
</dbReference>
<evidence type="ECO:0000256" key="4">
    <source>
        <dbReference type="ARBA" id="ARBA00022989"/>
    </source>
</evidence>
<evidence type="ECO:0000256" key="2">
    <source>
        <dbReference type="ARBA" id="ARBA00006024"/>
    </source>
</evidence>
<dbReference type="GO" id="GO:0015086">
    <property type="term" value="F:cadmium ion transmembrane transporter activity"/>
    <property type="evidence" value="ECO:0007669"/>
    <property type="project" value="TreeGrafter"/>
</dbReference>
<feature type="domain" description="P-type ATPase A" evidence="7">
    <location>
        <begin position="107"/>
        <end position="205"/>
    </location>
</feature>